<accession>A0A1H5RJ65</accession>
<dbReference type="GO" id="GO:0004386">
    <property type="term" value="F:helicase activity"/>
    <property type="evidence" value="ECO:0007669"/>
    <property type="project" value="UniProtKB-KW"/>
</dbReference>
<dbReference type="Proteomes" id="UP000198878">
    <property type="component" value="Unassembled WGS sequence"/>
</dbReference>
<dbReference type="SUPFAM" id="SSF52540">
    <property type="entry name" value="P-loop containing nucleoside triphosphate hydrolases"/>
    <property type="match status" value="2"/>
</dbReference>
<name>A0A1H5RJ65_9PSEU</name>
<dbReference type="GO" id="GO:0005524">
    <property type="term" value="F:ATP binding"/>
    <property type="evidence" value="ECO:0007669"/>
    <property type="project" value="UniProtKB-KW"/>
</dbReference>
<dbReference type="STRING" id="218821.SAMN05421837_12144"/>
<dbReference type="PROSITE" id="PS51194">
    <property type="entry name" value="HELICASE_CTER"/>
    <property type="match status" value="1"/>
</dbReference>
<dbReference type="InterPro" id="IPR011545">
    <property type="entry name" value="DEAD/DEAH_box_helicase_dom"/>
</dbReference>
<dbReference type="InterPro" id="IPR027417">
    <property type="entry name" value="P-loop_NTPase"/>
</dbReference>
<dbReference type="Gene3D" id="3.40.50.300">
    <property type="entry name" value="P-loop containing nucleotide triphosphate hydrolases"/>
    <property type="match status" value="2"/>
</dbReference>
<keyword evidence="5" id="KW-0347">Helicase</keyword>
<organism evidence="5 6">
    <name type="scientific">Amycolatopsis pretoriensis</name>
    <dbReference type="NCBI Taxonomy" id="218821"/>
    <lineage>
        <taxon>Bacteria</taxon>
        <taxon>Bacillati</taxon>
        <taxon>Actinomycetota</taxon>
        <taxon>Actinomycetes</taxon>
        <taxon>Pseudonocardiales</taxon>
        <taxon>Pseudonocardiaceae</taxon>
        <taxon>Amycolatopsis</taxon>
    </lineage>
</organism>
<dbReference type="GO" id="GO:0003677">
    <property type="term" value="F:DNA binding"/>
    <property type="evidence" value="ECO:0007669"/>
    <property type="project" value="TreeGrafter"/>
</dbReference>
<feature type="domain" description="Helicase C-terminal" evidence="4">
    <location>
        <begin position="257"/>
        <end position="412"/>
    </location>
</feature>
<dbReference type="GO" id="GO:0016887">
    <property type="term" value="F:ATP hydrolysis activity"/>
    <property type="evidence" value="ECO:0007669"/>
    <property type="project" value="TreeGrafter"/>
</dbReference>
<dbReference type="InterPro" id="IPR052511">
    <property type="entry name" value="ATP-dep_Helicase"/>
</dbReference>
<protein>
    <submittedName>
        <fullName evidence="5">ATP-dependent helicase Lhr and Lhr-like helicase</fullName>
    </submittedName>
</protein>
<evidence type="ECO:0000259" key="4">
    <source>
        <dbReference type="PROSITE" id="PS51194"/>
    </source>
</evidence>
<dbReference type="InterPro" id="IPR001650">
    <property type="entry name" value="Helicase_C-like"/>
</dbReference>
<dbReference type="PROSITE" id="PS51192">
    <property type="entry name" value="HELICASE_ATP_BIND_1"/>
    <property type="match status" value="1"/>
</dbReference>
<dbReference type="SMART" id="SM00487">
    <property type="entry name" value="DEXDc"/>
    <property type="match status" value="1"/>
</dbReference>
<keyword evidence="2" id="KW-0067">ATP-binding</keyword>
<dbReference type="InterPro" id="IPR014001">
    <property type="entry name" value="Helicase_ATP-bd"/>
</dbReference>
<sequence length="737" mass="80301">MSSPASASEAVNFGLLHPKVRRWVWQQGWSELRDVQDAAIPAILSGDTDVLIGAATAAGKTEAAFLPICSKLADHSGPGIQALYVGPLKALINDQFRRTEELCEALEIRTHRWHGDVAGTRKQALLRDPSGILLITPESLEAMFVLRGTQIARLFAALQYVVVDELHSFLGTERGAQLLSQLHRLEIAIKRRVPRIGLSATLGDMSLAADQLRPDHGDRVTILESAASGQELRLQLRSYVDERPDTDEDASMAVRGIADHLFANLRGRTNLVFANARSRVELYAAELADRSLANGVPNEFHAHHGNLAKELREDVEAMLRDPTKPTTAVCTTTLEMGIDIGAIAQVAQIGPPPSVASLRQRLGRSGRRDEPAILRAYCATVAIDAETPLLDRLQLPLVQTIASIDLLLGRWCEPPEPSRLHLSTLIQQLLSLIAQHGGAKPAEAFRVLCGRGSPFSNVTTTQFAELLRTLGAKDVLTQAGDGTLLLSGRGEPAVNHYTFYAAFQTPEEYRIVHSGRQLGTMPIDFPLYEGLLLVFAGQRWRVVAVHEEDRVVQLTPSPGGKPPGLGESSGQVHEEVRARMRTLLEGDLSPAYLDQQSRALLEQARREYATLELDKCPVVADGSDTLLFPWTGDRRLHTLAAIFNASQMDTAVDDAALRLVGTSREAALTAVTTVAERPAPDPHALARKVEGKATEKFDSWLSDELLCDQYVSAHIDCVGAVESATRLKQAMTATDPP</sequence>
<evidence type="ECO:0000256" key="1">
    <source>
        <dbReference type="ARBA" id="ARBA00022741"/>
    </source>
</evidence>
<proteinExistence type="predicted"/>
<reference evidence="6" key="1">
    <citation type="submission" date="2016-10" db="EMBL/GenBank/DDBJ databases">
        <authorList>
            <person name="Varghese N."/>
            <person name="Submissions S."/>
        </authorList>
    </citation>
    <scope>NUCLEOTIDE SEQUENCE [LARGE SCALE GENOMIC DNA]</scope>
    <source>
        <strain evidence="6">DSM 44654</strain>
    </source>
</reference>
<keyword evidence="5" id="KW-0378">Hydrolase</keyword>
<dbReference type="PANTHER" id="PTHR47962">
    <property type="entry name" value="ATP-DEPENDENT HELICASE LHR-RELATED-RELATED"/>
    <property type="match status" value="1"/>
</dbReference>
<dbReference type="CDD" id="cd17922">
    <property type="entry name" value="DEXHc_LHR-like"/>
    <property type="match status" value="1"/>
</dbReference>
<keyword evidence="1" id="KW-0547">Nucleotide-binding</keyword>
<dbReference type="Pfam" id="PF00270">
    <property type="entry name" value="DEAD"/>
    <property type="match status" value="1"/>
</dbReference>
<evidence type="ECO:0000313" key="5">
    <source>
        <dbReference type="EMBL" id="SEF38413.1"/>
    </source>
</evidence>
<gene>
    <name evidence="5" type="ORF">SAMN05421837_12144</name>
</gene>
<dbReference type="OrthoDB" id="3197455at2"/>
<dbReference type="PANTHER" id="PTHR47962:SF5">
    <property type="entry name" value="ATP-DEPENDENT HELICASE LHR-RELATED"/>
    <property type="match status" value="1"/>
</dbReference>
<dbReference type="EMBL" id="FNUJ01000021">
    <property type="protein sequence ID" value="SEF38413.1"/>
    <property type="molecule type" value="Genomic_DNA"/>
</dbReference>
<dbReference type="AlphaFoldDB" id="A0A1H5RJ65"/>
<evidence type="ECO:0000259" key="3">
    <source>
        <dbReference type="PROSITE" id="PS51192"/>
    </source>
</evidence>
<dbReference type="Pfam" id="PF00271">
    <property type="entry name" value="Helicase_C"/>
    <property type="match status" value="1"/>
</dbReference>
<dbReference type="SMART" id="SM00490">
    <property type="entry name" value="HELICc"/>
    <property type="match status" value="1"/>
</dbReference>
<keyword evidence="6" id="KW-1185">Reference proteome</keyword>
<feature type="domain" description="Helicase ATP-binding" evidence="3">
    <location>
        <begin position="41"/>
        <end position="220"/>
    </location>
</feature>
<evidence type="ECO:0000256" key="2">
    <source>
        <dbReference type="ARBA" id="ARBA00022840"/>
    </source>
</evidence>
<evidence type="ECO:0000313" key="6">
    <source>
        <dbReference type="Proteomes" id="UP000198878"/>
    </source>
</evidence>